<organism evidence="10 11">
    <name type="scientific">Caballeronia pedi</name>
    <dbReference type="NCBI Taxonomy" id="1777141"/>
    <lineage>
        <taxon>Bacteria</taxon>
        <taxon>Pseudomonadati</taxon>
        <taxon>Pseudomonadota</taxon>
        <taxon>Betaproteobacteria</taxon>
        <taxon>Burkholderiales</taxon>
        <taxon>Burkholderiaceae</taxon>
        <taxon>Caballeronia</taxon>
    </lineage>
</organism>
<dbReference type="PROSITE" id="PS01065">
    <property type="entry name" value="ETF_BETA"/>
    <property type="match status" value="1"/>
</dbReference>
<feature type="domain" description="Electron transfer flavoprotein alpha/beta-subunit N-terminal" evidence="9">
    <location>
        <begin position="23"/>
        <end position="211"/>
    </location>
</feature>
<evidence type="ECO:0000256" key="8">
    <source>
        <dbReference type="ARBA" id="ARBA00049933"/>
    </source>
</evidence>
<dbReference type="SMART" id="SM00893">
    <property type="entry name" value="ETF"/>
    <property type="match status" value="1"/>
</dbReference>
<comment type="similarity">
    <text evidence="1">Belongs to the ETF beta-subunit/FixA family.</text>
</comment>
<proteinExistence type="inferred from homology"/>
<dbReference type="STRING" id="1777141.AWB80_03985"/>
<dbReference type="InterPro" id="IPR012255">
    <property type="entry name" value="ETF_b"/>
</dbReference>
<dbReference type="SUPFAM" id="SSF52402">
    <property type="entry name" value="Adenine nucleotide alpha hydrolases-like"/>
    <property type="match status" value="1"/>
</dbReference>
<name>A0A158BR70_9BURK</name>
<evidence type="ECO:0000313" key="10">
    <source>
        <dbReference type="EMBL" id="SAK72553.1"/>
    </source>
</evidence>
<dbReference type="Proteomes" id="UP000054911">
    <property type="component" value="Unassembled WGS sequence"/>
</dbReference>
<dbReference type="GO" id="GO:0046395">
    <property type="term" value="P:carboxylic acid catabolic process"/>
    <property type="evidence" value="ECO:0007669"/>
    <property type="project" value="UniProtKB-ARBA"/>
</dbReference>
<comment type="caution">
    <text evidence="10">The sequence shown here is derived from an EMBL/GenBank/DDBJ whole genome shotgun (WGS) entry which is preliminary data.</text>
</comment>
<evidence type="ECO:0000256" key="3">
    <source>
        <dbReference type="ARBA" id="ARBA00016797"/>
    </source>
</evidence>
<evidence type="ECO:0000256" key="2">
    <source>
        <dbReference type="ARBA" id="ARBA00011355"/>
    </source>
</evidence>
<dbReference type="Pfam" id="PF01012">
    <property type="entry name" value="ETF"/>
    <property type="match status" value="1"/>
</dbReference>
<sequence length="249" mass="26364">MKILVAVKRVVDANVKVGVKSDQSGVDIANVKMSINPFDEIAVEAAVRLKEAGVATEVIAVSCGVAQCQDTLRTALAIGADRAILVESNAELQPLAVARLLKALVDKEAPQLVMLGKQAIDDDSNQTGQMLAALADLPQATFASSISIDDGVAIVAREVDGGAETLSLTLPAVITTDLRLNEPRYVTLPNIMKAKKKPLDTIRPEVLGVDVTPRLQTLKVTEPPKRAPGVKLPGVQALIDKLRTEAKVL</sequence>
<dbReference type="FunFam" id="3.40.50.620:FF:000011">
    <property type="entry name" value="Electron transfer flavoprotein subunit beta"/>
    <property type="match status" value="1"/>
</dbReference>
<evidence type="ECO:0000256" key="5">
    <source>
        <dbReference type="ARBA" id="ARBA00022982"/>
    </source>
</evidence>
<dbReference type="PANTHER" id="PTHR21294">
    <property type="entry name" value="ELECTRON TRANSFER FLAVOPROTEIN BETA-SUBUNIT"/>
    <property type="match status" value="1"/>
</dbReference>
<dbReference type="PANTHER" id="PTHR21294:SF8">
    <property type="entry name" value="ELECTRON TRANSFER FLAVOPROTEIN SUBUNIT BETA"/>
    <property type="match status" value="1"/>
</dbReference>
<keyword evidence="11" id="KW-1185">Reference proteome</keyword>
<evidence type="ECO:0000256" key="6">
    <source>
        <dbReference type="ARBA" id="ARBA00025649"/>
    </source>
</evidence>
<dbReference type="InterPro" id="IPR000049">
    <property type="entry name" value="ET-Flavoprotein_bsu_CS"/>
</dbReference>
<evidence type="ECO:0000256" key="4">
    <source>
        <dbReference type="ARBA" id="ARBA00022448"/>
    </source>
</evidence>
<accession>A0A158BR70</accession>
<protein>
    <recommendedName>
        <fullName evidence="3">Electron transfer flavoprotein subunit beta</fullName>
    </recommendedName>
    <alternativeName>
        <fullName evidence="7">Electron transfer flavoprotein small subunit</fullName>
    </alternativeName>
</protein>
<comment type="cofactor">
    <cofactor evidence="8">
        <name>AMP</name>
        <dbReference type="ChEBI" id="CHEBI:456215"/>
    </cofactor>
</comment>
<keyword evidence="4" id="KW-0813">Transport</keyword>
<evidence type="ECO:0000256" key="1">
    <source>
        <dbReference type="ARBA" id="ARBA00007557"/>
    </source>
</evidence>
<dbReference type="CDD" id="cd01714">
    <property type="entry name" value="ETF_beta"/>
    <property type="match status" value="1"/>
</dbReference>
<reference evidence="10" key="1">
    <citation type="submission" date="2016-01" db="EMBL/GenBank/DDBJ databases">
        <authorList>
            <person name="Peeters C."/>
        </authorList>
    </citation>
    <scope>NUCLEOTIDE SEQUENCE [LARGE SCALE GENOMIC DNA]</scope>
    <source>
        <strain evidence="10">LMG 29323</strain>
    </source>
</reference>
<dbReference type="RefSeq" id="WP_061176382.1">
    <property type="nucleotide sequence ID" value="NZ_FCOE02000012.1"/>
</dbReference>
<evidence type="ECO:0000259" key="9">
    <source>
        <dbReference type="SMART" id="SM00893"/>
    </source>
</evidence>
<dbReference type="OrthoDB" id="9781325at2"/>
<evidence type="ECO:0000313" key="11">
    <source>
        <dbReference type="Proteomes" id="UP000054911"/>
    </source>
</evidence>
<dbReference type="InterPro" id="IPR033948">
    <property type="entry name" value="ETF_beta_N"/>
</dbReference>
<dbReference type="InterPro" id="IPR014729">
    <property type="entry name" value="Rossmann-like_a/b/a_fold"/>
</dbReference>
<keyword evidence="5" id="KW-0249">Electron transport</keyword>
<gene>
    <name evidence="10" type="ORF">AWB80_03985</name>
</gene>
<dbReference type="PIRSF" id="PIRSF000090">
    <property type="entry name" value="Beta-ETF"/>
    <property type="match status" value="1"/>
</dbReference>
<dbReference type="Gene3D" id="3.40.50.620">
    <property type="entry name" value="HUPs"/>
    <property type="match status" value="1"/>
</dbReference>
<dbReference type="InterPro" id="IPR014730">
    <property type="entry name" value="ETF_a/b_N"/>
</dbReference>
<dbReference type="AlphaFoldDB" id="A0A158BR70"/>
<comment type="subunit">
    <text evidence="2">Heterodimer of an alpha and a beta subunit.</text>
</comment>
<comment type="function">
    <text evidence="6">The electron transfer flavoprotein serves as a specific electron acceptor for other dehydrogenases. It transfers the electrons to the main respiratory chain via ETF-ubiquinone oxidoreductase (ETF dehydrogenase).</text>
</comment>
<dbReference type="GO" id="GO:0009055">
    <property type="term" value="F:electron transfer activity"/>
    <property type="evidence" value="ECO:0007669"/>
    <property type="project" value="InterPro"/>
</dbReference>
<evidence type="ECO:0000256" key="7">
    <source>
        <dbReference type="ARBA" id="ARBA00042002"/>
    </source>
</evidence>
<dbReference type="EMBL" id="FCOE02000012">
    <property type="protein sequence ID" value="SAK72553.1"/>
    <property type="molecule type" value="Genomic_DNA"/>
</dbReference>